<keyword evidence="1" id="KW-0472">Membrane</keyword>
<dbReference type="EMBL" id="ML735731">
    <property type="protein sequence ID" value="KAE8417969.1"/>
    <property type="molecule type" value="Genomic_DNA"/>
</dbReference>
<proteinExistence type="predicted"/>
<keyword evidence="1" id="KW-1133">Transmembrane helix</keyword>
<evidence type="ECO:0000313" key="2">
    <source>
        <dbReference type="EMBL" id="KAE8417969.1"/>
    </source>
</evidence>
<name>A0ABQ6WLJ4_9EURO</name>
<dbReference type="Proteomes" id="UP000325395">
    <property type="component" value="Unassembled WGS sequence"/>
</dbReference>
<evidence type="ECO:0000313" key="3">
    <source>
        <dbReference type="Proteomes" id="UP000325395"/>
    </source>
</evidence>
<organism evidence="2 3">
    <name type="scientific">Aspergillus pseudocaelatus</name>
    <dbReference type="NCBI Taxonomy" id="1825620"/>
    <lineage>
        <taxon>Eukaryota</taxon>
        <taxon>Fungi</taxon>
        <taxon>Dikarya</taxon>
        <taxon>Ascomycota</taxon>
        <taxon>Pezizomycotina</taxon>
        <taxon>Eurotiomycetes</taxon>
        <taxon>Eurotiomycetidae</taxon>
        <taxon>Eurotiales</taxon>
        <taxon>Aspergillaceae</taxon>
        <taxon>Aspergillus</taxon>
        <taxon>Aspergillus subgen. Circumdati</taxon>
    </lineage>
</organism>
<reference evidence="2 3" key="1">
    <citation type="submission" date="2019-04" db="EMBL/GenBank/DDBJ databases">
        <authorList>
            <consortium name="DOE Joint Genome Institute"/>
            <person name="Mondo S."/>
            <person name="Kjaerbolling I."/>
            <person name="Vesth T."/>
            <person name="Frisvad J.C."/>
            <person name="Nybo J.L."/>
            <person name="Theobald S."/>
            <person name="Kildgaard S."/>
            <person name="Isbrandt T."/>
            <person name="Kuo A."/>
            <person name="Sato A."/>
            <person name="Lyhne E.K."/>
            <person name="Kogle M.E."/>
            <person name="Wiebenga A."/>
            <person name="Kun R.S."/>
            <person name="Lubbers R.J."/>
            <person name="Makela M.R."/>
            <person name="Barry K."/>
            <person name="Chovatia M."/>
            <person name="Clum A."/>
            <person name="Daum C."/>
            <person name="Haridas S."/>
            <person name="He G."/>
            <person name="LaButti K."/>
            <person name="Lipzen A."/>
            <person name="Riley R."/>
            <person name="Salamov A."/>
            <person name="Simmons B.A."/>
            <person name="Magnuson J.K."/>
            <person name="Henrissat B."/>
            <person name="Mortensen U.H."/>
            <person name="Larsen T.O."/>
            <person name="Devries R.P."/>
            <person name="Grigoriev I.V."/>
            <person name="Machida M."/>
            <person name="Baker S.E."/>
            <person name="Andersen M.R."/>
            <person name="Cantor M.N."/>
            <person name="Hua S.X."/>
        </authorList>
    </citation>
    <scope>NUCLEOTIDE SEQUENCE [LARGE SCALE GENOMIC DNA]</scope>
    <source>
        <strain evidence="2 3">CBS 117616</strain>
    </source>
</reference>
<feature type="transmembrane region" description="Helical" evidence="1">
    <location>
        <begin position="40"/>
        <end position="60"/>
    </location>
</feature>
<evidence type="ECO:0008006" key="4">
    <source>
        <dbReference type="Google" id="ProtNLM"/>
    </source>
</evidence>
<accession>A0ABQ6WLJ4</accession>
<keyword evidence="1" id="KW-0812">Transmembrane</keyword>
<sequence length="61" mass="6702">MGTSRRNLITLTFLTFRSMGLGLSFEFRVGGKVYYGHGSSGIQYVLSPILGVLLYVLVCVL</sequence>
<gene>
    <name evidence="2" type="ORF">BDV36DRAFT_255068</name>
</gene>
<protein>
    <recommendedName>
        <fullName evidence="4">Amino acid permease/ SLC12A domain-containing protein</fullName>
    </recommendedName>
</protein>
<keyword evidence="3" id="KW-1185">Reference proteome</keyword>
<evidence type="ECO:0000256" key="1">
    <source>
        <dbReference type="SAM" id="Phobius"/>
    </source>
</evidence>